<dbReference type="InterPro" id="IPR042099">
    <property type="entry name" value="ANL_N_sf"/>
</dbReference>
<evidence type="ECO:0000256" key="2">
    <source>
        <dbReference type="ARBA" id="ARBA00022598"/>
    </source>
</evidence>
<keyword evidence="3" id="KW-1133">Transmembrane helix</keyword>
<sequence length="483" mass="55330">MKSIHTVGMNLMALLYVAQKLYPDRIAFQDDTDYISYCDLYLQSQHLADQLYHYYDIQQHQKIAIIAYNHLPFVHSLFALSVLGADIYLLNAEISIAQFQCLNEQHQFKWVIHDTEIDYVPSEKSIRIDHYSLMSISSLLAEKHCPLNQKRKARHFSKIIVLTSGSTGHFKSAERSSKVGNFLIPFYQLLTQLHLYRYQTIYIATPIYHGFGMATLCMAVILGATGYLKKKFTAHEVCDLLEKHQIEVVTLVPLMLSRMLRYNEYKLRSLQCIITGGATIAEPLVTETLRKLGNILFNLYGTSEAGICMIATPSDLIQFPKTIGKPIPRLQAKIVKDEQIMTQGIGELYIKCAWSIQSQHWIKTGDLASQDKNGYYYLQGRVDDMIVSGGENLYPFSLEQILLEHPLILEAVVIWVSDNEFGQRLVAFIVVETDQILPEEELYCWLKNKIARYQTPKKIIITNEIPITIIGKPDKKKLLQLLS</sequence>
<dbReference type="PANTHER" id="PTHR43201">
    <property type="entry name" value="ACYL-COA SYNTHETASE"/>
    <property type="match status" value="1"/>
</dbReference>
<dbReference type="Pfam" id="PF00501">
    <property type="entry name" value="AMP-binding"/>
    <property type="match status" value="1"/>
</dbReference>
<dbReference type="Gene3D" id="3.40.50.12780">
    <property type="entry name" value="N-terminal domain of ligase-like"/>
    <property type="match status" value="1"/>
</dbReference>
<dbReference type="InterPro" id="IPR045851">
    <property type="entry name" value="AMP-bd_C_sf"/>
</dbReference>
<keyword evidence="3" id="KW-0812">Transmembrane</keyword>
<feature type="domain" description="AMP-dependent synthetase/ligase" evidence="4">
    <location>
        <begin position="20"/>
        <end position="351"/>
    </location>
</feature>
<dbReference type="CDD" id="cd04433">
    <property type="entry name" value="AFD_class_I"/>
    <property type="match status" value="1"/>
</dbReference>
<reference evidence="6" key="1">
    <citation type="submission" date="2023-05" db="EMBL/GenBank/DDBJ databases">
        <title>Whole genome sequence of Commensalibacter sp.</title>
        <authorList>
            <person name="Charoenyingcharoen P."/>
            <person name="Yukphan P."/>
        </authorList>
    </citation>
    <scope>NUCLEOTIDE SEQUENCE</scope>
    <source>
        <strain evidence="6">TBRC 10068</strain>
    </source>
</reference>
<accession>A0ABT6Q4M9</accession>
<evidence type="ECO:0000259" key="5">
    <source>
        <dbReference type="Pfam" id="PF13193"/>
    </source>
</evidence>
<evidence type="ECO:0000313" key="6">
    <source>
        <dbReference type="EMBL" id="MDI2111837.1"/>
    </source>
</evidence>
<dbReference type="InterPro" id="IPR000873">
    <property type="entry name" value="AMP-dep_synth/lig_dom"/>
</dbReference>
<dbReference type="Pfam" id="PF13193">
    <property type="entry name" value="AMP-binding_C"/>
    <property type="match status" value="1"/>
</dbReference>
<dbReference type="Gene3D" id="3.30.300.30">
    <property type="match status" value="1"/>
</dbReference>
<evidence type="ECO:0000256" key="3">
    <source>
        <dbReference type="SAM" id="Phobius"/>
    </source>
</evidence>
<gene>
    <name evidence="6" type="ORF">QJV33_00780</name>
</gene>
<feature type="transmembrane region" description="Helical" evidence="3">
    <location>
        <begin position="207"/>
        <end position="228"/>
    </location>
</feature>
<protein>
    <submittedName>
        <fullName evidence="6">AMP-binding protein</fullName>
    </submittedName>
</protein>
<name>A0ABT6Q4M9_9PROT</name>
<dbReference type="InterPro" id="IPR025110">
    <property type="entry name" value="AMP-bd_C"/>
</dbReference>
<dbReference type="EMBL" id="JASBAN010000001">
    <property type="protein sequence ID" value="MDI2111837.1"/>
    <property type="molecule type" value="Genomic_DNA"/>
</dbReference>
<dbReference type="PANTHER" id="PTHR43201:SF5">
    <property type="entry name" value="MEDIUM-CHAIN ACYL-COA LIGASE ACSF2, MITOCHONDRIAL"/>
    <property type="match status" value="1"/>
</dbReference>
<evidence type="ECO:0000313" key="7">
    <source>
        <dbReference type="Proteomes" id="UP001431775"/>
    </source>
</evidence>
<proteinExistence type="inferred from homology"/>
<organism evidence="6 7">
    <name type="scientific">Commensalibacter nepenthis</name>
    <dbReference type="NCBI Taxonomy" id="3043872"/>
    <lineage>
        <taxon>Bacteria</taxon>
        <taxon>Pseudomonadati</taxon>
        <taxon>Pseudomonadota</taxon>
        <taxon>Alphaproteobacteria</taxon>
        <taxon>Acetobacterales</taxon>
        <taxon>Acetobacteraceae</taxon>
    </lineage>
</organism>
<dbReference type="SUPFAM" id="SSF56801">
    <property type="entry name" value="Acetyl-CoA synthetase-like"/>
    <property type="match status" value="1"/>
</dbReference>
<evidence type="ECO:0000259" key="4">
    <source>
        <dbReference type="Pfam" id="PF00501"/>
    </source>
</evidence>
<keyword evidence="7" id="KW-1185">Reference proteome</keyword>
<keyword evidence="3" id="KW-0472">Membrane</keyword>
<comment type="caution">
    <text evidence="6">The sequence shown here is derived from an EMBL/GenBank/DDBJ whole genome shotgun (WGS) entry which is preliminary data.</text>
</comment>
<feature type="domain" description="AMP-binding enzyme C-terminal" evidence="5">
    <location>
        <begin position="398"/>
        <end position="472"/>
    </location>
</feature>
<comment type="similarity">
    <text evidence="1">Belongs to the ATP-dependent AMP-binding enzyme family.</text>
</comment>
<evidence type="ECO:0000256" key="1">
    <source>
        <dbReference type="ARBA" id="ARBA00006432"/>
    </source>
</evidence>
<dbReference type="Proteomes" id="UP001431775">
    <property type="component" value="Unassembled WGS sequence"/>
</dbReference>
<dbReference type="RefSeq" id="WP_281461524.1">
    <property type="nucleotide sequence ID" value="NZ_JASBAN010000001.1"/>
</dbReference>
<keyword evidence="2" id="KW-0436">Ligase</keyword>